<evidence type="ECO:0000256" key="1">
    <source>
        <dbReference type="SAM" id="MobiDB-lite"/>
    </source>
</evidence>
<evidence type="ECO:0000313" key="2">
    <source>
        <dbReference type="EMBL" id="KAJ7225334.1"/>
    </source>
</evidence>
<sequence length="231" mass="25243">MAKLPVVIAHVHGPYGECDPAQVMSARERLRGIGDFCGGPFMVHYSEPPPIVIARDRSRSSYKCTGGGCAQVSSARRGPGPFMVVYGEPTPVVIAHAAHMANVIPLQCKFLMPLYSDDEFPFDPVEDRRQTIRLRQEDPDEFSRRRNRQRSEGQTKPMHCACGGTEAGGSGCSSRSLAMCTSMATMVLRAPIPLPRRRRAEPLAVVAILSWNRAPAIAKNDKAHSGIRTSS</sequence>
<gene>
    <name evidence="2" type="ORF">GGX14DRAFT_386251</name>
</gene>
<dbReference type="AlphaFoldDB" id="A0AAD7E3D7"/>
<organism evidence="2 3">
    <name type="scientific">Mycena pura</name>
    <dbReference type="NCBI Taxonomy" id="153505"/>
    <lineage>
        <taxon>Eukaryota</taxon>
        <taxon>Fungi</taxon>
        <taxon>Dikarya</taxon>
        <taxon>Basidiomycota</taxon>
        <taxon>Agaricomycotina</taxon>
        <taxon>Agaricomycetes</taxon>
        <taxon>Agaricomycetidae</taxon>
        <taxon>Agaricales</taxon>
        <taxon>Marasmiineae</taxon>
        <taxon>Mycenaceae</taxon>
        <taxon>Mycena</taxon>
    </lineage>
</organism>
<dbReference type="Proteomes" id="UP001219525">
    <property type="component" value="Unassembled WGS sequence"/>
</dbReference>
<comment type="caution">
    <text evidence="2">The sequence shown here is derived from an EMBL/GenBank/DDBJ whole genome shotgun (WGS) entry which is preliminary data.</text>
</comment>
<reference evidence="2" key="1">
    <citation type="submission" date="2023-03" db="EMBL/GenBank/DDBJ databases">
        <title>Massive genome expansion in bonnet fungi (Mycena s.s.) driven by repeated elements and novel gene families across ecological guilds.</title>
        <authorList>
            <consortium name="Lawrence Berkeley National Laboratory"/>
            <person name="Harder C.B."/>
            <person name="Miyauchi S."/>
            <person name="Viragh M."/>
            <person name="Kuo A."/>
            <person name="Thoen E."/>
            <person name="Andreopoulos B."/>
            <person name="Lu D."/>
            <person name="Skrede I."/>
            <person name="Drula E."/>
            <person name="Henrissat B."/>
            <person name="Morin E."/>
            <person name="Kohler A."/>
            <person name="Barry K."/>
            <person name="LaButti K."/>
            <person name="Morin E."/>
            <person name="Salamov A."/>
            <person name="Lipzen A."/>
            <person name="Mereny Z."/>
            <person name="Hegedus B."/>
            <person name="Baldrian P."/>
            <person name="Stursova M."/>
            <person name="Weitz H."/>
            <person name="Taylor A."/>
            <person name="Grigoriev I.V."/>
            <person name="Nagy L.G."/>
            <person name="Martin F."/>
            <person name="Kauserud H."/>
        </authorList>
    </citation>
    <scope>NUCLEOTIDE SEQUENCE</scope>
    <source>
        <strain evidence="2">9144</strain>
    </source>
</reference>
<feature type="compositionally biased region" description="Basic and acidic residues" evidence="1">
    <location>
        <begin position="135"/>
        <end position="153"/>
    </location>
</feature>
<name>A0AAD7E3D7_9AGAR</name>
<feature type="region of interest" description="Disordered" evidence="1">
    <location>
        <begin position="135"/>
        <end position="171"/>
    </location>
</feature>
<accession>A0AAD7E3D7</accession>
<protein>
    <submittedName>
        <fullName evidence="2">Uncharacterized protein</fullName>
    </submittedName>
</protein>
<evidence type="ECO:0000313" key="3">
    <source>
        <dbReference type="Proteomes" id="UP001219525"/>
    </source>
</evidence>
<keyword evidence="3" id="KW-1185">Reference proteome</keyword>
<proteinExistence type="predicted"/>
<dbReference type="EMBL" id="JARJCW010000004">
    <property type="protein sequence ID" value="KAJ7225334.1"/>
    <property type="molecule type" value="Genomic_DNA"/>
</dbReference>